<evidence type="ECO:0000313" key="4">
    <source>
        <dbReference type="Proteomes" id="UP000270411"/>
    </source>
</evidence>
<evidence type="ECO:0000313" key="3">
    <source>
        <dbReference type="EMBL" id="AZG15974.1"/>
    </source>
</evidence>
<sequence length="193" mass="20386">MRAQLSRLSRHVRSGGAWLGCVAAAASLLMLAAPAQAAPLSDKPGTALAGDADAMFLRKAALAGSMEIQASTLAESRASSPAVKAFAAQMLKDHRAAEAKLKQHAQRLGVQVPASPLDNDKQALARLGQLKGADFDRAYAQQIGVDAHQDAVALFRKAVDDTKDDGVKAFARETLPTLNHHLEMARQMAGQVK</sequence>
<organism evidence="3 4">
    <name type="scientific">Cupriavidus pauculus</name>
    <dbReference type="NCBI Taxonomy" id="82633"/>
    <lineage>
        <taxon>Bacteria</taxon>
        <taxon>Pseudomonadati</taxon>
        <taxon>Pseudomonadota</taxon>
        <taxon>Betaproteobacteria</taxon>
        <taxon>Burkholderiales</taxon>
        <taxon>Burkholderiaceae</taxon>
        <taxon>Cupriavidus</taxon>
    </lineage>
</organism>
<reference evidence="4" key="1">
    <citation type="submission" date="2018-11" db="EMBL/GenBank/DDBJ databases">
        <title>FDA dAtabase for Regulatory Grade micrObial Sequences (FDA-ARGOS): Supporting development and validation of Infectious Disease Dx tests.</title>
        <authorList>
            <person name="Goldberg B."/>
            <person name="Campos J."/>
            <person name="Tallon L."/>
            <person name="Sadzewicz L."/>
            <person name="Zhao X."/>
            <person name="Vavikolanu K."/>
            <person name="Mehta A."/>
            <person name="Aluvathingal J."/>
            <person name="Nadendla S."/>
            <person name="Geyer C."/>
            <person name="Nandy P."/>
            <person name="Yan Y."/>
            <person name="Sichtig H."/>
        </authorList>
    </citation>
    <scope>NUCLEOTIDE SEQUENCE [LARGE SCALE GENOMIC DNA]</scope>
    <source>
        <strain evidence="4">FDAARGOS_614</strain>
    </source>
</reference>
<accession>A0A3G8H688</accession>
<name>A0A3G8H688_9BURK</name>
<dbReference type="InterPro" id="IPR012347">
    <property type="entry name" value="Ferritin-like"/>
</dbReference>
<dbReference type="PANTHER" id="PTHR38593:SF1">
    <property type="entry name" value="BLR2558 PROTEIN"/>
    <property type="match status" value="1"/>
</dbReference>
<feature type="signal peptide" evidence="1">
    <location>
        <begin position="1"/>
        <end position="37"/>
    </location>
</feature>
<evidence type="ECO:0000256" key="1">
    <source>
        <dbReference type="SAM" id="SignalP"/>
    </source>
</evidence>
<feature type="domain" description="DUF4142" evidence="2">
    <location>
        <begin position="52"/>
        <end position="188"/>
    </location>
</feature>
<dbReference type="Proteomes" id="UP000270411">
    <property type="component" value="Chromosome 2"/>
</dbReference>
<proteinExistence type="predicted"/>
<dbReference type="Pfam" id="PF13628">
    <property type="entry name" value="DUF4142"/>
    <property type="match status" value="1"/>
</dbReference>
<dbReference type="OrthoDB" id="118677at2"/>
<feature type="chain" id="PRO_5017975698" evidence="1">
    <location>
        <begin position="38"/>
        <end position="193"/>
    </location>
</feature>
<gene>
    <name evidence="3" type="ORF">EHF44_21335</name>
</gene>
<keyword evidence="1" id="KW-0732">Signal</keyword>
<dbReference type="AlphaFoldDB" id="A0A3G8H688"/>
<dbReference type="RefSeq" id="WP_124685705.1">
    <property type="nucleotide sequence ID" value="NZ_CP033970.1"/>
</dbReference>
<dbReference type="KEGG" id="cpau:EHF44_21335"/>
<dbReference type="PANTHER" id="PTHR38593">
    <property type="entry name" value="BLR2558 PROTEIN"/>
    <property type="match status" value="1"/>
</dbReference>
<dbReference type="InterPro" id="IPR025419">
    <property type="entry name" value="DUF4142"/>
</dbReference>
<evidence type="ECO:0000259" key="2">
    <source>
        <dbReference type="Pfam" id="PF13628"/>
    </source>
</evidence>
<dbReference type="Gene3D" id="1.20.1260.10">
    <property type="match status" value="1"/>
</dbReference>
<protein>
    <submittedName>
        <fullName evidence="3">DUF4142 domain-containing protein</fullName>
    </submittedName>
</protein>
<dbReference type="EMBL" id="CP033970">
    <property type="protein sequence ID" value="AZG15974.1"/>
    <property type="molecule type" value="Genomic_DNA"/>
</dbReference>